<evidence type="ECO:0000256" key="3">
    <source>
        <dbReference type="ARBA" id="ARBA00022449"/>
    </source>
</evidence>
<dbReference type="Pfam" id="PF02254">
    <property type="entry name" value="TrkA_N"/>
    <property type="match status" value="1"/>
</dbReference>
<evidence type="ECO:0000256" key="2">
    <source>
        <dbReference type="ARBA" id="ARBA00022448"/>
    </source>
</evidence>
<dbReference type="GO" id="GO:0006813">
    <property type="term" value="P:potassium ion transport"/>
    <property type="evidence" value="ECO:0007669"/>
    <property type="project" value="InterPro"/>
</dbReference>
<evidence type="ECO:0000256" key="8">
    <source>
        <dbReference type="SAM" id="Phobius"/>
    </source>
</evidence>
<evidence type="ECO:0000256" key="6">
    <source>
        <dbReference type="ARBA" id="ARBA00023065"/>
    </source>
</evidence>
<keyword evidence="5 8" id="KW-1133">Transmembrane helix</keyword>
<feature type="transmembrane region" description="Helical" evidence="8">
    <location>
        <begin position="166"/>
        <end position="184"/>
    </location>
</feature>
<feature type="transmembrane region" description="Helical" evidence="8">
    <location>
        <begin position="190"/>
        <end position="213"/>
    </location>
</feature>
<dbReference type="AlphaFoldDB" id="A0A381YJV1"/>
<dbReference type="InterPro" id="IPR036291">
    <property type="entry name" value="NAD(P)-bd_dom_sf"/>
</dbReference>
<dbReference type="GO" id="GO:1902600">
    <property type="term" value="P:proton transmembrane transport"/>
    <property type="evidence" value="ECO:0007669"/>
    <property type="project" value="InterPro"/>
</dbReference>
<dbReference type="InterPro" id="IPR003148">
    <property type="entry name" value="RCK_N"/>
</dbReference>
<accession>A0A381YJV1</accession>
<feature type="non-terminal residue" evidence="11">
    <location>
        <position position="1"/>
    </location>
</feature>
<evidence type="ECO:0000256" key="5">
    <source>
        <dbReference type="ARBA" id="ARBA00022989"/>
    </source>
</evidence>
<evidence type="ECO:0000256" key="4">
    <source>
        <dbReference type="ARBA" id="ARBA00022692"/>
    </source>
</evidence>
<feature type="transmembrane region" description="Helical" evidence="8">
    <location>
        <begin position="257"/>
        <end position="280"/>
    </location>
</feature>
<keyword evidence="4 8" id="KW-0812">Transmembrane</keyword>
<sequence length="504" mass="54448">KIFLGWDWRISLLFGVIVIVTGPTVITPLLRRLKLRRSVSTVLEAEGVLLDAIGAVIAVVALEIALSPSGLSFLTGLFHIITRLIVGSAIGAAGGFLLAFLLRFRNLIPEGLENVFTLSLVFALFQGANSISPESGIVAVTAAGLVVGNMKTHIHRELREFEEQMTVLLIGMLFILLAADVRLIEVTELGWGGIITVAILVCVLRPLNVYIGTMGSNLNLRQKALLSWIAPRGIVAAAVASLFALELEKHGVDGSQLRAMVFSLIAVTVLLSGLTGSLAAQFLGLKRPENVGWVILSANHLSRSLAKVLIGSGEEVICIDQNPKACRRAEEEGIKVIYGNGLDEKTLLRAEIDTRMGAMGLSSNEEVNLLFGTKAKEIGKLSTILVGIKSMAEGITSEMVKEIGGRIPFGRQCDIEQWAGWIQRGITSINRYSLTSPASNNNFQDGTEGVILPLVLHRKSKSQPIDDTTEIKAGDEVTMIMNNQREKEALEWLSSQGWSPAENV</sequence>
<reference evidence="11" key="1">
    <citation type="submission" date="2018-05" db="EMBL/GenBank/DDBJ databases">
        <authorList>
            <person name="Lanie J.A."/>
            <person name="Ng W.-L."/>
            <person name="Kazmierczak K.M."/>
            <person name="Andrzejewski T.M."/>
            <person name="Davidsen T.M."/>
            <person name="Wayne K.J."/>
            <person name="Tettelin H."/>
            <person name="Glass J.I."/>
            <person name="Rusch D."/>
            <person name="Podicherti R."/>
            <person name="Tsui H.-C.T."/>
            <person name="Winkler M.E."/>
        </authorList>
    </citation>
    <scope>NUCLEOTIDE SEQUENCE</scope>
</reference>
<dbReference type="GO" id="GO:0015297">
    <property type="term" value="F:antiporter activity"/>
    <property type="evidence" value="ECO:0007669"/>
    <property type="project" value="UniProtKB-KW"/>
</dbReference>
<dbReference type="InterPro" id="IPR006153">
    <property type="entry name" value="Cation/H_exchanger_TM"/>
</dbReference>
<evidence type="ECO:0000259" key="10">
    <source>
        <dbReference type="Pfam" id="PF02254"/>
    </source>
</evidence>
<dbReference type="Gene3D" id="3.40.50.720">
    <property type="entry name" value="NAD(P)-binding Rossmann-like Domain"/>
    <property type="match status" value="1"/>
</dbReference>
<evidence type="ECO:0000256" key="7">
    <source>
        <dbReference type="ARBA" id="ARBA00023136"/>
    </source>
</evidence>
<keyword evidence="7 8" id="KW-0472">Membrane</keyword>
<dbReference type="PANTHER" id="PTHR32507">
    <property type="entry name" value="NA(+)/H(+) ANTIPORTER 1"/>
    <property type="match status" value="1"/>
</dbReference>
<keyword evidence="3" id="KW-0050">Antiport</keyword>
<dbReference type="Pfam" id="PF00999">
    <property type="entry name" value="Na_H_Exchanger"/>
    <property type="match status" value="1"/>
</dbReference>
<proteinExistence type="predicted"/>
<comment type="subcellular location">
    <subcellularLocation>
        <location evidence="1">Cell membrane</location>
        <topology evidence="1">Multi-pass membrane protein</topology>
    </subcellularLocation>
</comment>
<gene>
    <name evidence="11" type="ORF">METZ01_LOCUS130163</name>
</gene>
<protein>
    <submittedName>
        <fullName evidence="11">Uncharacterized protein</fullName>
    </submittedName>
</protein>
<evidence type="ECO:0000259" key="9">
    <source>
        <dbReference type="Pfam" id="PF00999"/>
    </source>
</evidence>
<keyword evidence="2" id="KW-0813">Transport</keyword>
<name>A0A381YJV1_9ZZZZ</name>
<dbReference type="SUPFAM" id="SSF51735">
    <property type="entry name" value="NAD(P)-binding Rossmann-fold domains"/>
    <property type="match status" value="1"/>
</dbReference>
<feature type="transmembrane region" description="Helical" evidence="8">
    <location>
        <begin position="77"/>
        <end position="102"/>
    </location>
</feature>
<feature type="domain" description="RCK N-terminal" evidence="10">
    <location>
        <begin position="294"/>
        <end position="391"/>
    </location>
</feature>
<feature type="transmembrane region" description="Helical" evidence="8">
    <location>
        <begin position="225"/>
        <end position="245"/>
    </location>
</feature>
<feature type="transmembrane region" description="Helical" evidence="8">
    <location>
        <begin position="42"/>
        <end position="65"/>
    </location>
</feature>
<dbReference type="PANTHER" id="PTHR32507:SF0">
    <property type="entry name" value="NA(+)_H(+) ANTIPORTER 2-RELATED"/>
    <property type="match status" value="1"/>
</dbReference>
<feature type="domain" description="Cation/H+ exchanger transmembrane" evidence="9">
    <location>
        <begin position="3"/>
        <end position="276"/>
    </location>
</feature>
<dbReference type="EMBL" id="UINC01018409">
    <property type="protein sequence ID" value="SVA77309.1"/>
    <property type="molecule type" value="Genomic_DNA"/>
</dbReference>
<evidence type="ECO:0000313" key="11">
    <source>
        <dbReference type="EMBL" id="SVA77309.1"/>
    </source>
</evidence>
<keyword evidence="6" id="KW-0406">Ion transport</keyword>
<dbReference type="GO" id="GO:0005886">
    <property type="term" value="C:plasma membrane"/>
    <property type="evidence" value="ECO:0007669"/>
    <property type="project" value="UniProtKB-SubCell"/>
</dbReference>
<organism evidence="11">
    <name type="scientific">marine metagenome</name>
    <dbReference type="NCBI Taxonomy" id="408172"/>
    <lineage>
        <taxon>unclassified sequences</taxon>
        <taxon>metagenomes</taxon>
        <taxon>ecological metagenomes</taxon>
    </lineage>
</organism>
<evidence type="ECO:0000256" key="1">
    <source>
        <dbReference type="ARBA" id="ARBA00004651"/>
    </source>
</evidence>
<feature type="transmembrane region" description="Helical" evidence="8">
    <location>
        <begin position="12"/>
        <end position="30"/>
    </location>
</feature>